<keyword evidence="3" id="KW-1185">Reference proteome</keyword>
<keyword evidence="1" id="KW-0732">Signal</keyword>
<feature type="signal peptide" evidence="1">
    <location>
        <begin position="1"/>
        <end position="20"/>
    </location>
</feature>
<dbReference type="Proteomes" id="UP000070444">
    <property type="component" value="Unassembled WGS sequence"/>
</dbReference>
<feature type="chain" id="PRO_5007293865" evidence="1">
    <location>
        <begin position="21"/>
        <end position="74"/>
    </location>
</feature>
<accession>A0A137NPJ0</accession>
<reference evidence="2 3" key="1">
    <citation type="journal article" date="2015" name="Genome Biol. Evol.">
        <title>Phylogenomic analyses indicate that early fungi evolved digesting cell walls of algal ancestors of land plants.</title>
        <authorList>
            <person name="Chang Y."/>
            <person name="Wang S."/>
            <person name="Sekimoto S."/>
            <person name="Aerts A.L."/>
            <person name="Choi C."/>
            <person name="Clum A."/>
            <person name="LaButti K.M."/>
            <person name="Lindquist E.A."/>
            <person name="Yee Ngan C."/>
            <person name="Ohm R.A."/>
            <person name="Salamov A.A."/>
            <person name="Grigoriev I.V."/>
            <person name="Spatafora J.W."/>
            <person name="Berbee M.L."/>
        </authorList>
    </citation>
    <scope>NUCLEOTIDE SEQUENCE [LARGE SCALE GENOMIC DNA]</scope>
    <source>
        <strain evidence="2 3">NRRL 28638</strain>
    </source>
</reference>
<dbReference type="Gene3D" id="3.40.630.10">
    <property type="entry name" value="Zn peptidases"/>
    <property type="match status" value="1"/>
</dbReference>
<evidence type="ECO:0000313" key="2">
    <source>
        <dbReference type="EMBL" id="KXN64654.1"/>
    </source>
</evidence>
<protein>
    <submittedName>
        <fullName evidence="2">Uncharacterized protein</fullName>
    </submittedName>
</protein>
<proteinExistence type="predicted"/>
<sequence>MWIKSSIVPVLVGLAHFVAGQNINPDNYLEVGQDYVNFLEKAIPSPFHAVQEAARRLSAQGFKRLSEKTTWDKE</sequence>
<dbReference type="EMBL" id="KQ965308">
    <property type="protein sequence ID" value="KXN64654.1"/>
    <property type="molecule type" value="Genomic_DNA"/>
</dbReference>
<gene>
    <name evidence="2" type="ORF">CONCODRAFT_14159</name>
</gene>
<dbReference type="SUPFAM" id="SSF53187">
    <property type="entry name" value="Zn-dependent exopeptidases"/>
    <property type="match status" value="1"/>
</dbReference>
<dbReference type="AlphaFoldDB" id="A0A137NPJ0"/>
<feature type="non-terminal residue" evidence="2">
    <location>
        <position position="74"/>
    </location>
</feature>
<name>A0A137NPJ0_CONC2</name>
<evidence type="ECO:0000256" key="1">
    <source>
        <dbReference type="SAM" id="SignalP"/>
    </source>
</evidence>
<evidence type="ECO:0000313" key="3">
    <source>
        <dbReference type="Proteomes" id="UP000070444"/>
    </source>
</evidence>
<organism evidence="2 3">
    <name type="scientific">Conidiobolus coronatus (strain ATCC 28846 / CBS 209.66 / NRRL 28638)</name>
    <name type="common">Delacroixia coronata</name>
    <dbReference type="NCBI Taxonomy" id="796925"/>
    <lineage>
        <taxon>Eukaryota</taxon>
        <taxon>Fungi</taxon>
        <taxon>Fungi incertae sedis</taxon>
        <taxon>Zoopagomycota</taxon>
        <taxon>Entomophthoromycotina</taxon>
        <taxon>Entomophthoromycetes</taxon>
        <taxon>Entomophthorales</taxon>
        <taxon>Ancylistaceae</taxon>
        <taxon>Conidiobolus</taxon>
    </lineage>
</organism>
<dbReference type="OrthoDB" id="9880441at2759"/>